<organism evidence="1 2">
    <name type="scientific">Rotaria magnacalcarata</name>
    <dbReference type="NCBI Taxonomy" id="392030"/>
    <lineage>
        <taxon>Eukaryota</taxon>
        <taxon>Metazoa</taxon>
        <taxon>Spiralia</taxon>
        <taxon>Gnathifera</taxon>
        <taxon>Rotifera</taxon>
        <taxon>Eurotatoria</taxon>
        <taxon>Bdelloidea</taxon>
        <taxon>Philodinida</taxon>
        <taxon>Philodinidae</taxon>
        <taxon>Rotaria</taxon>
    </lineage>
</organism>
<sequence>MVEDFGSLWVSCFILGRD</sequence>
<evidence type="ECO:0000313" key="1">
    <source>
        <dbReference type="EMBL" id="CAF4394842.1"/>
    </source>
</evidence>
<dbReference type="Proteomes" id="UP000663842">
    <property type="component" value="Unassembled WGS sequence"/>
</dbReference>
<name>A0A820NWI0_9BILA</name>
<proteinExistence type="predicted"/>
<feature type="non-terminal residue" evidence="1">
    <location>
        <position position="18"/>
    </location>
</feature>
<reference evidence="1" key="1">
    <citation type="submission" date="2021-02" db="EMBL/GenBank/DDBJ databases">
        <authorList>
            <person name="Nowell W R."/>
        </authorList>
    </citation>
    <scope>NUCLEOTIDE SEQUENCE</scope>
</reference>
<dbReference type="EMBL" id="CAJOBF010023257">
    <property type="protein sequence ID" value="CAF4394842.1"/>
    <property type="molecule type" value="Genomic_DNA"/>
</dbReference>
<evidence type="ECO:0000313" key="2">
    <source>
        <dbReference type="Proteomes" id="UP000663842"/>
    </source>
</evidence>
<accession>A0A820NWI0</accession>
<dbReference type="AlphaFoldDB" id="A0A820NWI0"/>
<protein>
    <submittedName>
        <fullName evidence="1">Uncharacterized protein</fullName>
    </submittedName>
</protein>
<gene>
    <name evidence="1" type="ORF">UXM345_LOCUS37979</name>
</gene>
<comment type="caution">
    <text evidence="1">The sequence shown here is derived from an EMBL/GenBank/DDBJ whole genome shotgun (WGS) entry which is preliminary data.</text>
</comment>